<feature type="region of interest" description="Disordered" evidence="1">
    <location>
        <begin position="53"/>
        <end position="74"/>
    </location>
</feature>
<dbReference type="AlphaFoldDB" id="A0A545SXU4"/>
<dbReference type="RefSeq" id="WP_142852067.1">
    <property type="nucleotide sequence ID" value="NZ_FXWW01000002.1"/>
</dbReference>
<keyword evidence="3" id="KW-1185">Reference proteome</keyword>
<evidence type="ECO:0000256" key="1">
    <source>
        <dbReference type="SAM" id="MobiDB-lite"/>
    </source>
</evidence>
<proteinExistence type="predicted"/>
<organism evidence="2 3">
    <name type="scientific">Aliiroseovarius halocynthiae</name>
    <dbReference type="NCBI Taxonomy" id="985055"/>
    <lineage>
        <taxon>Bacteria</taxon>
        <taxon>Pseudomonadati</taxon>
        <taxon>Pseudomonadota</taxon>
        <taxon>Alphaproteobacteria</taxon>
        <taxon>Rhodobacterales</taxon>
        <taxon>Paracoccaceae</taxon>
        <taxon>Aliiroseovarius</taxon>
    </lineage>
</organism>
<dbReference type="EMBL" id="VICH01000003">
    <property type="protein sequence ID" value="TQV69787.1"/>
    <property type="molecule type" value="Genomic_DNA"/>
</dbReference>
<name>A0A545SXU4_9RHOB</name>
<protein>
    <recommendedName>
        <fullName evidence="4">DUF1127 domain-containing protein</fullName>
    </recommendedName>
</protein>
<reference evidence="2 3" key="1">
    <citation type="submission" date="2019-06" db="EMBL/GenBank/DDBJ databases">
        <title>A novel species of marine bacteria.</title>
        <authorList>
            <person name="Wang Y."/>
        </authorList>
    </citation>
    <scope>NUCLEOTIDE SEQUENCE [LARGE SCALE GENOMIC DNA]</scope>
    <source>
        <strain evidence="2 3">MA1-10</strain>
    </source>
</reference>
<accession>A0A545SXU4</accession>
<feature type="compositionally biased region" description="Pro residues" evidence="1">
    <location>
        <begin position="62"/>
        <end position="74"/>
    </location>
</feature>
<dbReference type="OrthoDB" id="7961213at2"/>
<dbReference type="Proteomes" id="UP000315816">
    <property type="component" value="Unassembled WGS sequence"/>
</dbReference>
<evidence type="ECO:0008006" key="4">
    <source>
        <dbReference type="Google" id="ProtNLM"/>
    </source>
</evidence>
<evidence type="ECO:0000313" key="2">
    <source>
        <dbReference type="EMBL" id="TQV69787.1"/>
    </source>
</evidence>
<comment type="caution">
    <text evidence="2">The sequence shown here is derived from an EMBL/GenBank/DDBJ whole genome shotgun (WGS) entry which is preliminary data.</text>
</comment>
<evidence type="ECO:0000313" key="3">
    <source>
        <dbReference type="Proteomes" id="UP000315816"/>
    </source>
</evidence>
<gene>
    <name evidence="2" type="ORF">FIL88_01570</name>
</gene>
<sequence length="74" mass="8539">MMDSNFHSEPVRLNDLLDELIAVHGAMRVLRALAMRLVTRRARHYPLDHVSDHLRRDVGLPPGHPPPSFRDPRL</sequence>